<dbReference type="RefSeq" id="WP_044664359.1">
    <property type="nucleotide sequence ID" value="NZ_CDRZ01000057.1"/>
</dbReference>
<keyword evidence="2" id="KW-1185">Reference proteome</keyword>
<sequence length="61" mass="6980">MATSKCGCGDQKQGLPPGVCFPWEEKVKDIGTIVGDESIIKGEWDNLEAFAYVYLWWWVQR</sequence>
<reference evidence="2" key="1">
    <citation type="submission" date="2015-01" db="EMBL/GenBank/DDBJ databases">
        <authorList>
            <person name="Manzoor Shahid"/>
            <person name="Zubair Saima"/>
        </authorList>
    </citation>
    <scope>NUCLEOTIDE SEQUENCE [LARGE SCALE GENOMIC DNA]</scope>
    <source>
        <strain evidence="2">Sp3</strain>
    </source>
</reference>
<name>A0A0B7MJJ2_9FIRM</name>
<dbReference type="Proteomes" id="UP000046155">
    <property type="component" value="Unassembled WGS sequence"/>
</dbReference>
<proteinExistence type="predicted"/>
<protein>
    <submittedName>
        <fullName evidence="1">Uncharacterized protein</fullName>
    </submittedName>
</protein>
<dbReference type="OrthoDB" id="1729944at2"/>
<dbReference type="EMBL" id="CDRZ01000057">
    <property type="protein sequence ID" value="CEO88136.1"/>
    <property type="molecule type" value="Genomic_DNA"/>
</dbReference>
<organism evidence="1 2">
    <name type="scientific">Syntrophaceticus schinkii</name>
    <dbReference type="NCBI Taxonomy" id="499207"/>
    <lineage>
        <taxon>Bacteria</taxon>
        <taxon>Bacillati</taxon>
        <taxon>Bacillota</taxon>
        <taxon>Clostridia</taxon>
        <taxon>Thermoanaerobacterales</taxon>
        <taxon>Thermoanaerobacterales Family III. Incertae Sedis</taxon>
        <taxon>Syntrophaceticus</taxon>
    </lineage>
</organism>
<dbReference type="AlphaFoldDB" id="A0A0B7MJJ2"/>
<evidence type="ECO:0000313" key="1">
    <source>
        <dbReference type="EMBL" id="CEO88136.1"/>
    </source>
</evidence>
<gene>
    <name evidence="1" type="ORF">SSCH_150015</name>
</gene>
<evidence type="ECO:0000313" key="2">
    <source>
        <dbReference type="Proteomes" id="UP000046155"/>
    </source>
</evidence>
<accession>A0A0B7MJJ2</accession>